<reference evidence="2" key="1">
    <citation type="submission" date="2022-11" db="EMBL/GenBank/DDBJ databases">
        <title>Centuries of genome instability and evolution in soft-shell clam transmissible cancer (bioRxiv).</title>
        <authorList>
            <person name="Hart S.F.M."/>
            <person name="Yonemitsu M.A."/>
            <person name="Giersch R.M."/>
            <person name="Beal B.F."/>
            <person name="Arriagada G."/>
            <person name="Davis B.W."/>
            <person name="Ostrander E.A."/>
            <person name="Goff S.P."/>
            <person name="Metzger M.J."/>
        </authorList>
    </citation>
    <scope>NUCLEOTIDE SEQUENCE</scope>
    <source>
        <strain evidence="2">MELC-2E11</strain>
        <tissue evidence="2">Siphon/mantle</tissue>
    </source>
</reference>
<protein>
    <recommendedName>
        <fullName evidence="4">Transmembrane protein</fullName>
    </recommendedName>
</protein>
<evidence type="ECO:0008006" key="4">
    <source>
        <dbReference type="Google" id="ProtNLM"/>
    </source>
</evidence>
<dbReference type="EMBL" id="CP111025">
    <property type="protein sequence ID" value="WAR26643.1"/>
    <property type="molecule type" value="Genomic_DNA"/>
</dbReference>
<dbReference type="Proteomes" id="UP001164746">
    <property type="component" value="Chromosome 14"/>
</dbReference>
<gene>
    <name evidence="2" type="ORF">MAR_012347</name>
</gene>
<proteinExistence type="predicted"/>
<organism evidence="2 3">
    <name type="scientific">Mya arenaria</name>
    <name type="common">Soft-shell clam</name>
    <dbReference type="NCBI Taxonomy" id="6604"/>
    <lineage>
        <taxon>Eukaryota</taxon>
        <taxon>Metazoa</taxon>
        <taxon>Spiralia</taxon>
        <taxon>Lophotrochozoa</taxon>
        <taxon>Mollusca</taxon>
        <taxon>Bivalvia</taxon>
        <taxon>Autobranchia</taxon>
        <taxon>Heteroconchia</taxon>
        <taxon>Euheterodonta</taxon>
        <taxon>Imparidentia</taxon>
        <taxon>Neoheterodontei</taxon>
        <taxon>Myida</taxon>
        <taxon>Myoidea</taxon>
        <taxon>Myidae</taxon>
        <taxon>Mya</taxon>
    </lineage>
</organism>
<sequence length="236" mass="27222">MDSLFENGCSDLQCWPAGPLDNKQINVAELTCARNYSRCYCSNVLTTPQYRWKFPLEIFELQKLQCEDGSAIKPGPQDDKLDSKSDNNADQERNTESDPQRLVYGSVTQADVEEFMEKDTPLERIKRTYDFWSHQHLNRTQQEYNLFKRTVSCLSGFSLGPKGMFSRFVIGTGAGTLAGVAYTCIARFSRQTQEELEFYNVARYLQIQKNFAEGRPLDYMPEDIADVYREQTDDFD</sequence>
<keyword evidence="3" id="KW-1185">Reference proteome</keyword>
<evidence type="ECO:0000313" key="3">
    <source>
        <dbReference type="Proteomes" id="UP001164746"/>
    </source>
</evidence>
<evidence type="ECO:0000256" key="1">
    <source>
        <dbReference type="SAM" id="MobiDB-lite"/>
    </source>
</evidence>
<accession>A0ABY7FWQ6</accession>
<feature type="region of interest" description="Disordered" evidence="1">
    <location>
        <begin position="71"/>
        <end position="101"/>
    </location>
</feature>
<feature type="compositionally biased region" description="Basic and acidic residues" evidence="1">
    <location>
        <begin position="76"/>
        <end position="99"/>
    </location>
</feature>
<evidence type="ECO:0000313" key="2">
    <source>
        <dbReference type="EMBL" id="WAR26643.1"/>
    </source>
</evidence>
<name>A0ABY7FWQ6_MYAAR</name>